<reference evidence="1 2" key="1">
    <citation type="submission" date="2014-03" db="EMBL/GenBank/DDBJ databases">
        <title>Bradyrhizobium valentinum sp. nov., isolated from effective nodules of Lupinus mariae-josephae, a lupine endemic of basic-lime soils in Eastern Spain.</title>
        <authorList>
            <person name="Duran D."/>
            <person name="Rey L."/>
            <person name="Navarro A."/>
            <person name="Busquets A."/>
            <person name="Imperial J."/>
            <person name="Ruiz-Argueso T."/>
        </authorList>
    </citation>
    <scope>NUCLEOTIDE SEQUENCE [LARGE SCALE GENOMIC DNA]</scope>
    <source>
        <strain evidence="1 2">LmjM3</strain>
    </source>
</reference>
<organism evidence="1 2">
    <name type="scientific">Bradyrhizobium valentinum</name>
    <dbReference type="NCBI Taxonomy" id="1518501"/>
    <lineage>
        <taxon>Bacteria</taxon>
        <taxon>Pseudomonadati</taxon>
        <taxon>Pseudomonadota</taxon>
        <taxon>Alphaproteobacteria</taxon>
        <taxon>Hyphomicrobiales</taxon>
        <taxon>Nitrobacteraceae</taxon>
        <taxon>Bradyrhizobium</taxon>
    </lineage>
</organism>
<comment type="caution">
    <text evidence="1">The sequence shown here is derived from an EMBL/GenBank/DDBJ whole genome shotgun (WGS) entry which is preliminary data.</text>
</comment>
<dbReference type="RefSeq" id="WP_057848309.1">
    <property type="nucleotide sequence ID" value="NZ_LLXX01000002.1"/>
</dbReference>
<protein>
    <submittedName>
        <fullName evidence="1">Uncharacterized protein</fullName>
    </submittedName>
</protein>
<gene>
    <name evidence="1" type="ORF">CP49_41280</name>
</gene>
<dbReference type="Proteomes" id="UP000051913">
    <property type="component" value="Unassembled WGS sequence"/>
</dbReference>
<proteinExistence type="predicted"/>
<name>A0A0R3M4J6_9BRAD</name>
<dbReference type="EMBL" id="LLXX01000002">
    <property type="protein sequence ID" value="KRR14938.1"/>
    <property type="molecule type" value="Genomic_DNA"/>
</dbReference>
<evidence type="ECO:0000313" key="2">
    <source>
        <dbReference type="Proteomes" id="UP000051913"/>
    </source>
</evidence>
<evidence type="ECO:0000313" key="1">
    <source>
        <dbReference type="EMBL" id="KRR14938.1"/>
    </source>
</evidence>
<accession>A0A0R3M4J6</accession>
<keyword evidence="2" id="KW-1185">Reference proteome</keyword>
<dbReference type="AlphaFoldDB" id="A0A0R3M4J6"/>
<sequence>MGKEFEIARLAIIRACKAGEIDEGRGYAWSRRIFPLNPRDLEFAFAEDFTIGQEKRDEVYQIIDEGWRKNKLVKFYDLEGLGGSGIKLDRMDLVAVCRLAHIGDLFDDALYKALVAPGSGPIESQGLANPFSMEDDIG</sequence>